<dbReference type="CDD" id="cd00828">
    <property type="entry name" value="elong_cond_enzymes"/>
    <property type="match status" value="1"/>
</dbReference>
<dbReference type="PROSITE" id="PS52004">
    <property type="entry name" value="KS3_2"/>
    <property type="match status" value="1"/>
</dbReference>
<evidence type="ECO:0000256" key="2">
    <source>
        <dbReference type="ARBA" id="ARBA00022679"/>
    </source>
</evidence>
<comment type="catalytic activity">
    <reaction evidence="8">
        <text>a (3R)-hydroxyacyl-[ACP] + NADP(+) = a 3-oxoacyl-[ACP] + NADPH + H(+)</text>
        <dbReference type="Rhea" id="RHEA:17397"/>
        <dbReference type="Rhea" id="RHEA-COMP:9916"/>
        <dbReference type="Rhea" id="RHEA-COMP:9945"/>
        <dbReference type="ChEBI" id="CHEBI:15378"/>
        <dbReference type="ChEBI" id="CHEBI:57783"/>
        <dbReference type="ChEBI" id="CHEBI:58349"/>
        <dbReference type="ChEBI" id="CHEBI:78776"/>
        <dbReference type="ChEBI" id="CHEBI:78827"/>
        <dbReference type="EC" id="1.1.1.100"/>
    </reaction>
</comment>
<evidence type="ECO:0000256" key="8">
    <source>
        <dbReference type="ARBA" id="ARBA00048508"/>
    </source>
</evidence>
<comment type="similarity">
    <text evidence="1">Belongs to the thiolase-like superfamily. Beta-ketoacyl-ACP synthases family.</text>
</comment>
<evidence type="ECO:0000256" key="7">
    <source>
        <dbReference type="ARBA" id="ARBA00048237"/>
    </source>
</evidence>
<evidence type="ECO:0000259" key="10">
    <source>
        <dbReference type="PROSITE" id="PS52004"/>
    </source>
</evidence>
<protein>
    <submittedName>
        <fullName evidence="11">Fatty acid synthase alpha subunit Lsd1</fullName>
        <ecNumber evidence="11">2.3.1.86</ecNumber>
    </submittedName>
</protein>
<dbReference type="SUPFAM" id="SSF56214">
    <property type="entry name" value="4'-phosphopantetheinyl transferase"/>
    <property type="match status" value="1"/>
</dbReference>
<keyword evidence="12" id="KW-1185">Reference proteome</keyword>
<comment type="caution">
    <text evidence="11">The sequence shown here is derived from an EMBL/GenBank/DDBJ whole genome shotgun (WGS) entry which is preliminary data.</text>
</comment>
<comment type="catalytic activity">
    <reaction evidence="7">
        <text>acetyl-CoA + n malonyl-CoA + 2n NADPH + 4n H(+) = a long-chain-acyl-CoA + n CoA + n CO2 + 2n NADP(+).</text>
        <dbReference type="EC" id="2.3.1.86"/>
    </reaction>
</comment>
<dbReference type="InterPro" id="IPR037143">
    <property type="entry name" value="4-PPantetheinyl_Trfase_dom_sf"/>
</dbReference>
<dbReference type="GO" id="GO:0004321">
    <property type="term" value="F:fatty-acyl-CoA synthase activity"/>
    <property type="evidence" value="ECO:0007669"/>
    <property type="project" value="UniProtKB-EC"/>
</dbReference>
<evidence type="ECO:0000256" key="1">
    <source>
        <dbReference type="ARBA" id="ARBA00008467"/>
    </source>
</evidence>
<evidence type="ECO:0000313" key="11">
    <source>
        <dbReference type="EMBL" id="KAK9759886.1"/>
    </source>
</evidence>
<evidence type="ECO:0000256" key="5">
    <source>
        <dbReference type="ARBA" id="ARBA00022857"/>
    </source>
</evidence>
<dbReference type="Pfam" id="PF01648">
    <property type="entry name" value="ACPS"/>
    <property type="match status" value="1"/>
</dbReference>
<sequence length="846" mass="94123">MAWIMGFIKYVRYKQTKDGKLFSGWLDGETGQPLRDIEIKEKYEKKILEHTGIRLIEPELFNGYDPEKKTMLQEVIVDHELPPFEASAEEAAKFKSQHGKNVDIFEDQKTGQWTVFLRKGATIYVPKALRFSRLVAGQIPTGWSAERYGIPQDIIQQVDPITLYCLVSTVEALVRSGIADPYEFYKYIHVSELGNTSGGGVGAMLANRAIYKDRFMEKPVQMDIMQESFVNTMPAWVNLLLLSSSGPVKTPVGACATAVESVDIGIDTILNEKAKIVVVGGYDDFQEEGSFEFANMKATSNAIEELEQGREPQEMSRPTTSSRGGFMESMGAGHQILMSAKLALEMGVPIYGIIAHSATATDKEGRSVPAPGQGILTSARETGVPSPKLNFHYRARQISYRRLQIKGWVESELENMNYEYQSIRQNYPQEAEVFLKERTDFINSEAKKQEKEMLSTWGNHFYKNDQSISPLRGALAVFGLTIDDIGVASLHGTGTKANDKNECDVFNKQFNHLGRTHGNACPVVCQKYLTGHGKGAAAAWMLNGVLQYIETGIVPGNRNADNIDSNLQKFSHLYFPNKSVHIGGIKAGFLKSFGFGQVGGEVLVIHPDYVFGAIEESVFEEYKALMTQRQHKVYRYFHETFTGDTFVKVKNSPPYTEEQESNVYLNPNARAAFSPTKNTWTFDQAFSGLSDKQYESVPEMRTMMEDMTKSMNKTEYGVGVDIELVSAIPMSSETFFERNFTDFGQIYCKSRPDPQSSFAGRWSAKEAVFKAISSFAPDSKRSLLKELDQGAGAPLQHIEIMVSESGAPEVILHGLIKETAKAIGINNIKVTISHSGQFSAAVATAV</sequence>
<keyword evidence="6" id="KW-0560">Oxidoreductase</keyword>
<feature type="domain" description="Ketosynthase family 3 (KS3)" evidence="10">
    <location>
        <begin position="73"/>
        <end position="606"/>
    </location>
</feature>
<keyword evidence="2 11" id="KW-0808">Transferase</keyword>
<accession>A0ABR2WEJ6</accession>
<evidence type="ECO:0000313" key="12">
    <source>
        <dbReference type="Proteomes" id="UP001479436"/>
    </source>
</evidence>
<evidence type="ECO:0000256" key="9">
    <source>
        <dbReference type="SAM" id="MobiDB-lite"/>
    </source>
</evidence>
<keyword evidence="4" id="KW-0460">Magnesium</keyword>
<dbReference type="InterPro" id="IPR020841">
    <property type="entry name" value="PKS_Beta-ketoAc_synthase_dom"/>
</dbReference>
<name>A0ABR2WEJ6_9FUNG</name>
<dbReference type="Pfam" id="PF00109">
    <property type="entry name" value="ketoacyl-synt"/>
    <property type="match status" value="1"/>
</dbReference>
<dbReference type="NCBIfam" id="TIGR00556">
    <property type="entry name" value="pantethn_trn"/>
    <property type="match status" value="1"/>
</dbReference>
<feature type="region of interest" description="Disordered" evidence="9">
    <location>
        <begin position="305"/>
        <end position="324"/>
    </location>
</feature>
<dbReference type="Gene3D" id="3.40.47.10">
    <property type="match status" value="1"/>
</dbReference>
<dbReference type="InterPro" id="IPR047224">
    <property type="entry name" value="FAS_alpha_su_C"/>
</dbReference>
<organism evidence="11 12">
    <name type="scientific">Basidiobolus ranarum</name>
    <dbReference type="NCBI Taxonomy" id="34480"/>
    <lineage>
        <taxon>Eukaryota</taxon>
        <taxon>Fungi</taxon>
        <taxon>Fungi incertae sedis</taxon>
        <taxon>Zoopagomycota</taxon>
        <taxon>Entomophthoromycotina</taxon>
        <taxon>Basidiobolomycetes</taxon>
        <taxon>Basidiobolales</taxon>
        <taxon>Basidiobolaceae</taxon>
        <taxon>Basidiobolus</taxon>
    </lineage>
</organism>
<evidence type="ECO:0000256" key="3">
    <source>
        <dbReference type="ARBA" id="ARBA00022723"/>
    </source>
</evidence>
<keyword evidence="3" id="KW-0479">Metal-binding</keyword>
<gene>
    <name evidence="11" type="primary">fas2_7</name>
    <name evidence="11" type="ORF">K7432_016629</name>
</gene>
<proteinExistence type="inferred from homology"/>
<dbReference type="EMBL" id="JASJQH010002870">
    <property type="protein sequence ID" value="KAK9759886.1"/>
    <property type="molecule type" value="Genomic_DNA"/>
</dbReference>
<evidence type="ECO:0000256" key="4">
    <source>
        <dbReference type="ARBA" id="ARBA00022842"/>
    </source>
</evidence>
<dbReference type="Gene3D" id="6.10.140.1410">
    <property type="match status" value="1"/>
</dbReference>
<dbReference type="PROSITE" id="PS00606">
    <property type="entry name" value="KS3_1"/>
    <property type="match status" value="1"/>
</dbReference>
<dbReference type="InterPro" id="IPR016039">
    <property type="entry name" value="Thiolase-like"/>
</dbReference>
<keyword evidence="11" id="KW-0012">Acyltransferase</keyword>
<reference evidence="11 12" key="1">
    <citation type="submission" date="2023-04" db="EMBL/GenBank/DDBJ databases">
        <title>Genome of Basidiobolus ranarum AG-B5.</title>
        <authorList>
            <person name="Stajich J.E."/>
            <person name="Carter-House D."/>
            <person name="Gryganskyi A."/>
        </authorList>
    </citation>
    <scope>NUCLEOTIDE SEQUENCE [LARGE SCALE GENOMIC DNA]</scope>
    <source>
        <strain evidence="11 12">AG-B5</strain>
    </source>
</reference>
<evidence type="ECO:0000256" key="6">
    <source>
        <dbReference type="ARBA" id="ARBA00023002"/>
    </source>
</evidence>
<dbReference type="InterPro" id="IPR018201">
    <property type="entry name" value="Ketoacyl_synth_AS"/>
</dbReference>
<keyword evidence="5" id="KW-0521">NADP</keyword>
<dbReference type="PANTHER" id="PTHR11712:SF336">
    <property type="entry name" value="3-OXOACYL-[ACYL-CARRIER-PROTEIN] SYNTHASE, MITOCHONDRIAL"/>
    <property type="match status" value="1"/>
</dbReference>
<dbReference type="Gene3D" id="3.30.70.2490">
    <property type="match status" value="1"/>
</dbReference>
<dbReference type="InterPro" id="IPR014030">
    <property type="entry name" value="Ketoacyl_synth_N"/>
</dbReference>
<dbReference type="Pfam" id="PF02801">
    <property type="entry name" value="Ketoacyl-synt_C"/>
    <property type="match status" value="1"/>
</dbReference>
<dbReference type="InterPro" id="IPR000794">
    <property type="entry name" value="Beta-ketoacyl_synthase"/>
</dbReference>
<dbReference type="InterPro" id="IPR014031">
    <property type="entry name" value="Ketoacyl_synth_C"/>
</dbReference>
<dbReference type="Proteomes" id="UP001479436">
    <property type="component" value="Unassembled WGS sequence"/>
</dbReference>
<dbReference type="PANTHER" id="PTHR11712">
    <property type="entry name" value="POLYKETIDE SYNTHASE-RELATED"/>
    <property type="match status" value="1"/>
</dbReference>
<dbReference type="EC" id="2.3.1.86" evidence="11"/>
<dbReference type="InterPro" id="IPR004568">
    <property type="entry name" value="Ppantetheine-prot_Trfase_dom"/>
</dbReference>
<dbReference type="InterPro" id="IPR008278">
    <property type="entry name" value="4-PPantetheinyl_Trfase_dom"/>
</dbReference>
<dbReference type="SUPFAM" id="SSF53901">
    <property type="entry name" value="Thiolase-like"/>
    <property type="match status" value="2"/>
</dbReference>
<dbReference type="Gene3D" id="3.90.470.20">
    <property type="entry name" value="4'-phosphopantetheinyl transferase domain"/>
    <property type="match status" value="1"/>
</dbReference>